<evidence type="ECO:0000313" key="7">
    <source>
        <dbReference type="EMBL" id="KAK7006766.1"/>
    </source>
</evidence>
<accession>A0AAW0AD47</accession>
<feature type="domain" description="MYND-type" evidence="6">
    <location>
        <begin position="374"/>
        <end position="416"/>
    </location>
</feature>
<evidence type="ECO:0000256" key="5">
    <source>
        <dbReference type="SAM" id="MobiDB-lite"/>
    </source>
</evidence>
<comment type="caution">
    <text evidence="7">The sequence shown here is derived from an EMBL/GenBank/DDBJ whole genome shotgun (WGS) entry which is preliminary data.</text>
</comment>
<evidence type="ECO:0000256" key="1">
    <source>
        <dbReference type="ARBA" id="ARBA00022723"/>
    </source>
</evidence>
<dbReference type="Proteomes" id="UP001362999">
    <property type="component" value="Unassembled WGS sequence"/>
</dbReference>
<dbReference type="AlphaFoldDB" id="A0AAW0AD47"/>
<dbReference type="InterPro" id="IPR002893">
    <property type="entry name" value="Znf_MYND"/>
</dbReference>
<dbReference type="SUPFAM" id="SSF144232">
    <property type="entry name" value="HIT/MYND zinc finger-like"/>
    <property type="match status" value="1"/>
</dbReference>
<protein>
    <submittedName>
        <fullName evidence="7">MYND-type domain-containing protein</fullName>
    </submittedName>
</protein>
<dbReference type="EMBL" id="JAWWNJ010000075">
    <property type="protein sequence ID" value="KAK7006766.1"/>
    <property type="molecule type" value="Genomic_DNA"/>
</dbReference>
<name>A0AAW0AD47_9AGAR</name>
<sequence length="568" mass="64478">MHDLLKSDNLSRLPPKYQALAHASFNGSIPDFAQLHAYVVTPPGISPEWIHCLPIPFALLHPARIPRAPNRDIHNVDLAVVALTFLRTTHRSEAPAWPRLVAPEPIWRFLLRLVGVWVTHPPTSQLIRNTTGVRRIIIYAWKAIIDSTPTFEPENLFVTLQLQYLSEFFRHVMDLKVAANFAEFCIPGLREAYSIPQNSAFFVQFLSLMIEFEDVDSIHSALVSTGIVPVFTSALKAFSLSMANDPPANLSFKISSTFPPRPNPIADALGSGLLSAIVSAVVICKDFDKTHLESSPLCFLLANTLPTSTVYHSVVSVMNETLAKTHTIAMLSSSFKKSHLCNWWHFFVNLAEERIRIMKRIESKEEDSKKACYNLECGLIEKKEEFRRCSQCLYAYYCSRECQKQDWKEGGHREACPSIRQFRQKNYDLSPRSSSFLRAVVHQEDEHDRSDGIPSMAFRLAPMKGNPPDNPLVVVFDHTGIGLFTKASTAREEREKDVNGERSRGRMELHLIIVRDGKRKRRYMFPQRSKHSVVQDRLSDAAKRPNASLDDAVDAMFEERKKGEAIHE</sequence>
<keyword evidence="3" id="KW-0862">Zinc</keyword>
<dbReference type="Pfam" id="PF01753">
    <property type="entry name" value="zf-MYND"/>
    <property type="match status" value="1"/>
</dbReference>
<keyword evidence="2 4" id="KW-0863">Zinc-finger</keyword>
<dbReference type="GO" id="GO:0008270">
    <property type="term" value="F:zinc ion binding"/>
    <property type="evidence" value="ECO:0007669"/>
    <property type="project" value="UniProtKB-KW"/>
</dbReference>
<reference evidence="7 8" key="1">
    <citation type="journal article" date="2024" name="J Genomics">
        <title>Draft genome sequencing and assembly of Favolaschia claudopus CIRM-BRFM 2984 isolated from oak limbs.</title>
        <authorList>
            <person name="Navarro D."/>
            <person name="Drula E."/>
            <person name="Chaduli D."/>
            <person name="Cazenave R."/>
            <person name="Ahrendt S."/>
            <person name="Wang J."/>
            <person name="Lipzen A."/>
            <person name="Daum C."/>
            <person name="Barry K."/>
            <person name="Grigoriev I.V."/>
            <person name="Favel A."/>
            <person name="Rosso M.N."/>
            <person name="Martin F."/>
        </authorList>
    </citation>
    <scope>NUCLEOTIDE SEQUENCE [LARGE SCALE GENOMIC DNA]</scope>
    <source>
        <strain evidence="7 8">CIRM-BRFM 2984</strain>
    </source>
</reference>
<evidence type="ECO:0000256" key="2">
    <source>
        <dbReference type="ARBA" id="ARBA00022771"/>
    </source>
</evidence>
<proteinExistence type="predicted"/>
<gene>
    <name evidence="7" type="ORF">R3P38DRAFT_3601626</name>
</gene>
<dbReference type="Gene3D" id="6.10.140.2220">
    <property type="match status" value="1"/>
</dbReference>
<organism evidence="7 8">
    <name type="scientific">Favolaschia claudopus</name>
    <dbReference type="NCBI Taxonomy" id="2862362"/>
    <lineage>
        <taxon>Eukaryota</taxon>
        <taxon>Fungi</taxon>
        <taxon>Dikarya</taxon>
        <taxon>Basidiomycota</taxon>
        <taxon>Agaricomycotina</taxon>
        <taxon>Agaricomycetes</taxon>
        <taxon>Agaricomycetidae</taxon>
        <taxon>Agaricales</taxon>
        <taxon>Marasmiineae</taxon>
        <taxon>Mycenaceae</taxon>
        <taxon>Favolaschia</taxon>
    </lineage>
</organism>
<evidence type="ECO:0000256" key="3">
    <source>
        <dbReference type="ARBA" id="ARBA00022833"/>
    </source>
</evidence>
<keyword evidence="8" id="KW-1185">Reference proteome</keyword>
<evidence type="ECO:0000256" key="4">
    <source>
        <dbReference type="PROSITE-ProRule" id="PRU00134"/>
    </source>
</evidence>
<evidence type="ECO:0000259" key="6">
    <source>
        <dbReference type="PROSITE" id="PS50865"/>
    </source>
</evidence>
<keyword evidence="1" id="KW-0479">Metal-binding</keyword>
<feature type="region of interest" description="Disordered" evidence="5">
    <location>
        <begin position="527"/>
        <end position="550"/>
    </location>
</feature>
<dbReference type="PROSITE" id="PS50865">
    <property type="entry name" value="ZF_MYND_2"/>
    <property type="match status" value="1"/>
</dbReference>
<feature type="compositionally biased region" description="Basic and acidic residues" evidence="5">
    <location>
        <begin position="533"/>
        <end position="543"/>
    </location>
</feature>
<evidence type="ECO:0000313" key="8">
    <source>
        <dbReference type="Proteomes" id="UP001362999"/>
    </source>
</evidence>